<evidence type="ECO:0000313" key="14">
    <source>
        <dbReference type="EnsemblMetazoa" id="SCAU014136-PA"/>
    </source>
</evidence>
<evidence type="ECO:0000256" key="11">
    <source>
        <dbReference type="ARBA" id="ARBA00023303"/>
    </source>
</evidence>
<reference evidence="14" key="1">
    <citation type="submission" date="2020-05" db="UniProtKB">
        <authorList>
            <consortium name="EnsemblMetazoa"/>
        </authorList>
    </citation>
    <scope>IDENTIFICATION</scope>
    <source>
        <strain evidence="14">USDA</strain>
    </source>
</reference>
<evidence type="ECO:0000313" key="15">
    <source>
        <dbReference type="Proteomes" id="UP000095300"/>
    </source>
</evidence>
<gene>
    <name evidence="14" type="primary">106080911</name>
</gene>
<proteinExistence type="inferred from homology"/>
<keyword evidence="15" id="KW-1185">Reference proteome</keyword>
<dbReference type="GO" id="GO:0015280">
    <property type="term" value="F:ligand-gated sodium channel activity"/>
    <property type="evidence" value="ECO:0007669"/>
    <property type="project" value="TreeGrafter"/>
</dbReference>
<comment type="similarity">
    <text evidence="2 12">Belongs to the amiloride-sensitive sodium channel (TC 1.A.6) family.</text>
</comment>
<dbReference type="InterPro" id="IPR001873">
    <property type="entry name" value="ENaC"/>
</dbReference>
<keyword evidence="5 12" id="KW-0812">Transmembrane</keyword>
<dbReference type="Proteomes" id="UP000095300">
    <property type="component" value="Unassembled WGS sequence"/>
</dbReference>
<evidence type="ECO:0000256" key="9">
    <source>
        <dbReference type="ARBA" id="ARBA00023136"/>
    </source>
</evidence>
<feature type="transmembrane region" description="Helical" evidence="13">
    <location>
        <begin position="494"/>
        <end position="519"/>
    </location>
</feature>
<dbReference type="Pfam" id="PF00858">
    <property type="entry name" value="ASC"/>
    <property type="match status" value="1"/>
</dbReference>
<keyword evidence="10 12" id="KW-0739">Sodium transport</keyword>
<dbReference type="AlphaFoldDB" id="A0A1I8Q5L9"/>
<evidence type="ECO:0008006" key="16">
    <source>
        <dbReference type="Google" id="ProtNLM"/>
    </source>
</evidence>
<dbReference type="GO" id="GO:0005886">
    <property type="term" value="C:plasma membrane"/>
    <property type="evidence" value="ECO:0007669"/>
    <property type="project" value="TreeGrafter"/>
</dbReference>
<keyword evidence="3 12" id="KW-0813">Transport</keyword>
<comment type="subcellular location">
    <subcellularLocation>
        <location evidence="1">Membrane</location>
        <topology evidence="1">Multi-pass membrane protein</topology>
    </subcellularLocation>
</comment>
<evidence type="ECO:0000256" key="1">
    <source>
        <dbReference type="ARBA" id="ARBA00004141"/>
    </source>
</evidence>
<keyword evidence="8 12" id="KW-0406">Ion transport</keyword>
<keyword evidence="11 12" id="KW-0407">Ion channel</keyword>
<accession>A0A1I8Q5L9</accession>
<evidence type="ECO:0000256" key="4">
    <source>
        <dbReference type="ARBA" id="ARBA00022461"/>
    </source>
</evidence>
<evidence type="ECO:0000256" key="12">
    <source>
        <dbReference type="RuleBase" id="RU000679"/>
    </source>
</evidence>
<dbReference type="PANTHER" id="PTHR11690">
    <property type="entry name" value="AMILORIDE-SENSITIVE SODIUM CHANNEL-RELATED"/>
    <property type="match status" value="1"/>
</dbReference>
<evidence type="ECO:0000256" key="6">
    <source>
        <dbReference type="ARBA" id="ARBA00022989"/>
    </source>
</evidence>
<evidence type="ECO:0000256" key="13">
    <source>
        <dbReference type="SAM" id="Phobius"/>
    </source>
</evidence>
<name>A0A1I8Q5L9_STOCA</name>
<feature type="transmembrane region" description="Helical" evidence="13">
    <location>
        <begin position="51"/>
        <end position="73"/>
    </location>
</feature>
<evidence type="ECO:0000256" key="7">
    <source>
        <dbReference type="ARBA" id="ARBA00023053"/>
    </source>
</evidence>
<dbReference type="STRING" id="35570.A0A1I8Q5L9"/>
<dbReference type="Gene3D" id="2.60.470.10">
    <property type="entry name" value="Acid-sensing ion channels like domains"/>
    <property type="match status" value="1"/>
</dbReference>
<evidence type="ECO:0000256" key="10">
    <source>
        <dbReference type="ARBA" id="ARBA00023201"/>
    </source>
</evidence>
<evidence type="ECO:0000256" key="5">
    <source>
        <dbReference type="ARBA" id="ARBA00022692"/>
    </source>
</evidence>
<dbReference type="EnsemblMetazoa" id="SCAU014136-RA">
    <property type="protein sequence ID" value="SCAU014136-PA"/>
    <property type="gene ID" value="SCAU014136"/>
</dbReference>
<sequence length="557" mass="63896">MAYPTQAPKKPKRTEAIQIYCMGNIKKYLQETTLHGFKYLADSSLSNWEKLFFFAALLSCSVVVIHLISNIYARWDSTPVLIGISPHPIPIVNLPMPAITLCNMNQALYSRVANYSKDSKEYAILRYLCFSDSMTVTDFENSEEFKNNDIQISDFITQHAHPCSRMLLQCQIGSIVYNCSELFREVLTDEGLCCSFNTLEPEFLFKGKFHITKLIFPFFFSIYIWSYHIIKALPRNSEFQPVTWSPETGYQSNLPPKYYPHRTLGTGISMGITIFLNAEVDEYYCSSTSGPGFKLSLSSPIDMPQVKEVGVTVPLRSETRFRMDVIRSESATAIRSIKRQQRQCVFLNEIPLLYYKYYSKRHCENECQSAYLIRQCGCIPYHLPPIYSNATFCTMKSSFCVERAQQRFSRALTGSCLSRCMPSCFDLTFMPDAFSSSLTSRNYSIQSPLLASMSREELSNIAVLHFYFRESVIHSELKNVYIGLTEFLSNTGGILGLFMGFSFISVAEIVYFSVLRPVFKFVVPKKYRKSAHIRRVSENKNWLPDEITKATRKSIQP</sequence>
<dbReference type="PRINTS" id="PR01078">
    <property type="entry name" value="AMINACHANNEL"/>
</dbReference>
<organism evidence="14 15">
    <name type="scientific">Stomoxys calcitrans</name>
    <name type="common">Stable fly</name>
    <name type="synonym">Conops calcitrans</name>
    <dbReference type="NCBI Taxonomy" id="35570"/>
    <lineage>
        <taxon>Eukaryota</taxon>
        <taxon>Metazoa</taxon>
        <taxon>Ecdysozoa</taxon>
        <taxon>Arthropoda</taxon>
        <taxon>Hexapoda</taxon>
        <taxon>Insecta</taxon>
        <taxon>Pterygota</taxon>
        <taxon>Neoptera</taxon>
        <taxon>Endopterygota</taxon>
        <taxon>Diptera</taxon>
        <taxon>Brachycera</taxon>
        <taxon>Muscomorpha</taxon>
        <taxon>Muscoidea</taxon>
        <taxon>Muscidae</taxon>
        <taxon>Stomoxys</taxon>
    </lineage>
</organism>
<keyword evidence="4 12" id="KW-0894">Sodium channel</keyword>
<evidence type="ECO:0000256" key="2">
    <source>
        <dbReference type="ARBA" id="ARBA00007193"/>
    </source>
</evidence>
<evidence type="ECO:0000256" key="8">
    <source>
        <dbReference type="ARBA" id="ARBA00023065"/>
    </source>
</evidence>
<keyword evidence="7" id="KW-0915">Sodium</keyword>
<dbReference type="PANTHER" id="PTHR11690:SF243">
    <property type="entry name" value="PICKPOCKET 12-RELATED"/>
    <property type="match status" value="1"/>
</dbReference>
<keyword evidence="9 13" id="KW-0472">Membrane</keyword>
<evidence type="ECO:0000256" key="3">
    <source>
        <dbReference type="ARBA" id="ARBA00022448"/>
    </source>
</evidence>
<dbReference type="Gene3D" id="1.10.287.770">
    <property type="entry name" value="YojJ-like"/>
    <property type="match status" value="1"/>
</dbReference>
<keyword evidence="6 13" id="KW-1133">Transmembrane helix</keyword>
<dbReference type="VEuPathDB" id="VectorBase:SCAU014136"/>
<dbReference type="OrthoDB" id="6021021at2759"/>
<protein>
    <recommendedName>
        <fullName evidence="16">Pickpocket protein 28-like</fullName>
    </recommendedName>
</protein>